<dbReference type="EMBL" id="CP020715">
    <property type="protein sequence ID" value="ARJ06617.1"/>
    <property type="molecule type" value="Genomic_DNA"/>
</dbReference>
<dbReference type="Gene3D" id="3.30.450.180">
    <property type="match status" value="1"/>
</dbReference>
<dbReference type="AlphaFoldDB" id="A0A1X9LNC5"/>
<keyword evidence="2" id="KW-1185">Reference proteome</keyword>
<sequence length="297" mass="31778">MGEDRDNPLGEYLKARRALVSPAQVGLPGGPNRRVSGLRREEVALLAGISADYYLRLERGRDANPSAQVLEALARVLQLDDVERDYLLGLTAPRPRTRPRRRPERVPARVHDLLASIGVPAFVEGRTYDVLASNALAVAFSPRLQPGRNRLRDLLLDPEEQAFQSDWAAAADAFIATFRGSVGDSTNDARVIEIVGELSVASERFRAAWARHDVRALDGGATTVHHPLLGDLQILRDKLPIGDVILVVYYAEEGSESAEKLTLLGSLAAPSAATPRAGTASSDAGGAVTPAGSPAEG</sequence>
<protein>
    <submittedName>
        <fullName evidence="1">Transcriptional regulator</fullName>
    </submittedName>
</protein>
<dbReference type="Pfam" id="PF17765">
    <property type="entry name" value="MLTR_LBD"/>
    <property type="match status" value="1"/>
</dbReference>
<dbReference type="Gene3D" id="1.10.260.40">
    <property type="entry name" value="lambda repressor-like DNA-binding domains"/>
    <property type="match status" value="1"/>
</dbReference>
<reference evidence="1 2" key="1">
    <citation type="submission" date="2017-04" db="EMBL/GenBank/DDBJ databases">
        <authorList>
            <person name="Afonso C.L."/>
            <person name="Miller P.J."/>
            <person name="Scott M.A."/>
            <person name="Spackman E."/>
            <person name="Goraichik I."/>
            <person name="Dimitrov K.M."/>
            <person name="Suarez D.L."/>
            <person name="Swayne D.E."/>
        </authorList>
    </citation>
    <scope>NUCLEOTIDE SEQUENCE [LARGE SCALE GENOMIC DNA]</scope>
    <source>
        <strain evidence="2">XA(T)</strain>
    </source>
</reference>
<dbReference type="Pfam" id="PF13560">
    <property type="entry name" value="HTH_31"/>
    <property type="match status" value="1"/>
</dbReference>
<dbReference type="InterPro" id="IPR041413">
    <property type="entry name" value="MLTR_LBD"/>
</dbReference>
<proteinExistence type="predicted"/>
<gene>
    <name evidence="1" type="ORF">B5808_16350</name>
</gene>
<dbReference type="CDD" id="cd00093">
    <property type="entry name" value="HTH_XRE"/>
    <property type="match status" value="1"/>
</dbReference>
<dbReference type="RefSeq" id="WP_085020755.1">
    <property type="nucleotide sequence ID" value="NZ_BMHD01000001.1"/>
</dbReference>
<evidence type="ECO:0000313" key="1">
    <source>
        <dbReference type="EMBL" id="ARJ06617.1"/>
    </source>
</evidence>
<dbReference type="SMART" id="SM00530">
    <property type="entry name" value="HTH_XRE"/>
    <property type="match status" value="1"/>
</dbReference>
<name>A0A1X9LNC5_9MICO</name>
<dbReference type="SUPFAM" id="SSF47413">
    <property type="entry name" value="lambda repressor-like DNA-binding domains"/>
    <property type="match status" value="1"/>
</dbReference>
<dbReference type="Proteomes" id="UP000192775">
    <property type="component" value="Chromosome"/>
</dbReference>
<dbReference type="STRING" id="1619308.B5808_16350"/>
<accession>A0A1X9LNC5</accession>
<dbReference type="InterPro" id="IPR001387">
    <property type="entry name" value="Cro/C1-type_HTH"/>
</dbReference>
<dbReference type="PANTHER" id="PTHR35010:SF2">
    <property type="entry name" value="BLL4672 PROTEIN"/>
    <property type="match status" value="1"/>
</dbReference>
<dbReference type="GO" id="GO:0003677">
    <property type="term" value="F:DNA binding"/>
    <property type="evidence" value="ECO:0007669"/>
    <property type="project" value="InterPro"/>
</dbReference>
<dbReference type="PROSITE" id="PS50943">
    <property type="entry name" value="HTH_CROC1"/>
    <property type="match status" value="1"/>
</dbReference>
<dbReference type="PANTHER" id="PTHR35010">
    <property type="entry name" value="BLL4672 PROTEIN-RELATED"/>
    <property type="match status" value="1"/>
</dbReference>
<dbReference type="InterPro" id="IPR010982">
    <property type="entry name" value="Lambda_DNA-bd_dom_sf"/>
</dbReference>
<organism evidence="1 2">
    <name type="scientific">Cnuibacter physcomitrellae</name>
    <dbReference type="NCBI Taxonomy" id="1619308"/>
    <lineage>
        <taxon>Bacteria</taxon>
        <taxon>Bacillati</taxon>
        <taxon>Actinomycetota</taxon>
        <taxon>Actinomycetes</taxon>
        <taxon>Micrococcales</taxon>
        <taxon>Microbacteriaceae</taxon>
        <taxon>Cnuibacter</taxon>
    </lineage>
</organism>
<evidence type="ECO:0000313" key="2">
    <source>
        <dbReference type="Proteomes" id="UP000192775"/>
    </source>
</evidence>
<dbReference type="KEGG" id="cphy:B5808_16350"/>